<proteinExistence type="inferred from homology"/>
<evidence type="ECO:0000256" key="5">
    <source>
        <dbReference type="ARBA" id="ARBA00029447"/>
    </source>
</evidence>
<dbReference type="RefSeq" id="WP_066543279.1">
    <property type="nucleotide sequence ID" value="NZ_MASJ01000003.1"/>
</dbReference>
<dbReference type="Pfam" id="PF00015">
    <property type="entry name" value="MCPsignal"/>
    <property type="match status" value="1"/>
</dbReference>
<evidence type="ECO:0000259" key="8">
    <source>
        <dbReference type="PROSITE" id="PS50111"/>
    </source>
</evidence>
<evidence type="ECO:0000256" key="2">
    <source>
        <dbReference type="ARBA" id="ARBA00022475"/>
    </source>
</evidence>
<dbReference type="CDD" id="cd06225">
    <property type="entry name" value="HAMP"/>
    <property type="match status" value="1"/>
</dbReference>
<dbReference type="SMART" id="SM00304">
    <property type="entry name" value="HAMP"/>
    <property type="match status" value="1"/>
</dbReference>
<keyword evidence="11" id="KW-1185">Reference proteome</keyword>
<reference evidence="10 11" key="1">
    <citation type="submission" date="2016-07" db="EMBL/GenBank/DDBJ databases">
        <title>Caryophanon tenue genome sequencing.</title>
        <authorList>
            <person name="Verma A."/>
            <person name="Pal Y."/>
            <person name="Krishnamurthi S."/>
        </authorList>
    </citation>
    <scope>NUCLEOTIDE SEQUENCE [LARGE SCALE GENOMIC DNA]</scope>
    <source>
        <strain evidence="10 11">DSM 14152</strain>
    </source>
</reference>
<dbReference type="SUPFAM" id="SSF58104">
    <property type="entry name" value="Methyl-accepting chemotaxis protein (MCP) signaling domain"/>
    <property type="match status" value="1"/>
</dbReference>
<feature type="domain" description="Methyl-accepting transducer" evidence="8">
    <location>
        <begin position="277"/>
        <end position="513"/>
    </location>
</feature>
<evidence type="ECO:0000256" key="7">
    <source>
        <dbReference type="SAM" id="Phobius"/>
    </source>
</evidence>
<dbReference type="InterPro" id="IPR003660">
    <property type="entry name" value="HAMP_dom"/>
</dbReference>
<dbReference type="PROSITE" id="PS50885">
    <property type="entry name" value="HAMP"/>
    <property type="match status" value="1"/>
</dbReference>
<sequence>MSIGKKLNIGFFIILAVLVLSLGIIFAQITIIDQKVEDTVDNRMLQVQVSNDIQFELAMQGLYMRALMLENTESNRNDLATYQQQLDDSIAELQQLTTKETAEFQEYVSILNDYNNSFNDAISDVLTALDDNNEAAALMFVNTQARTANIGILDASKDIMAYQQKQLQIVKKDTEASVTTASIIAFTAIAIGIIISILAIVLVRNFITRPLRNVVSHADAIAQGDLTIPSLQHKANDEIGMLANAFNTMKDNLHRIVSNVQQNSNQVSQSAMLLSASTQQMNASSQEVTTNMVEVADLARISSSAAAETAKATDETASGVQRIAESTQTLNETSVETAAVAEAGNAAIVTAQHQMSTIEQNTRTLNQLVQQLTQQSAEIGHITKVITDITDQTNLLALNAAIEAARAGEHGKGFAVVADEVRKLAEQSKQSATQISTLTDTIQADTINVEKAVQSSLQSVEEGVTIIDNAGTSFANIYTSVQQMTAQIQEISAASEEISASAEEVSASVAEIANGADNAAAYAENVAAAVEQQSATMQEVGAISVDLADKSHELQQLTAQFKV</sequence>
<dbReference type="Pfam" id="PF00672">
    <property type="entry name" value="HAMP"/>
    <property type="match status" value="1"/>
</dbReference>
<dbReference type="GO" id="GO:0005886">
    <property type="term" value="C:plasma membrane"/>
    <property type="evidence" value="ECO:0007669"/>
    <property type="project" value="UniProtKB-SubCell"/>
</dbReference>
<evidence type="ECO:0000256" key="6">
    <source>
        <dbReference type="PROSITE-ProRule" id="PRU00284"/>
    </source>
</evidence>
<dbReference type="AlphaFoldDB" id="A0A1C0YKD9"/>
<dbReference type="PRINTS" id="PR00260">
    <property type="entry name" value="CHEMTRNSDUCR"/>
</dbReference>
<evidence type="ECO:0000259" key="9">
    <source>
        <dbReference type="PROSITE" id="PS50885"/>
    </source>
</evidence>
<dbReference type="PROSITE" id="PS50111">
    <property type="entry name" value="CHEMOTAXIS_TRANSDUC_2"/>
    <property type="match status" value="1"/>
</dbReference>
<dbReference type="EMBL" id="MASJ01000003">
    <property type="protein sequence ID" value="OCS87614.1"/>
    <property type="molecule type" value="Genomic_DNA"/>
</dbReference>
<evidence type="ECO:0000256" key="1">
    <source>
        <dbReference type="ARBA" id="ARBA00004236"/>
    </source>
</evidence>
<dbReference type="InterPro" id="IPR004089">
    <property type="entry name" value="MCPsignal_dom"/>
</dbReference>
<dbReference type="SMART" id="SM00283">
    <property type="entry name" value="MA"/>
    <property type="match status" value="1"/>
</dbReference>
<gene>
    <name evidence="10" type="ORF">A6M13_09935</name>
</gene>
<dbReference type="GO" id="GO:0007165">
    <property type="term" value="P:signal transduction"/>
    <property type="evidence" value="ECO:0007669"/>
    <property type="project" value="UniProtKB-KW"/>
</dbReference>
<dbReference type="CDD" id="cd11386">
    <property type="entry name" value="MCP_signal"/>
    <property type="match status" value="1"/>
</dbReference>
<dbReference type="InterPro" id="IPR004090">
    <property type="entry name" value="Chemotax_Me-accpt_rcpt"/>
</dbReference>
<evidence type="ECO:0008006" key="12">
    <source>
        <dbReference type="Google" id="ProtNLM"/>
    </source>
</evidence>
<evidence type="ECO:0000256" key="3">
    <source>
        <dbReference type="ARBA" id="ARBA00023136"/>
    </source>
</evidence>
<dbReference type="GO" id="GO:0004888">
    <property type="term" value="F:transmembrane signaling receptor activity"/>
    <property type="evidence" value="ECO:0007669"/>
    <property type="project" value="InterPro"/>
</dbReference>
<dbReference type="OrthoDB" id="107771at2"/>
<dbReference type="Gene3D" id="1.10.287.950">
    <property type="entry name" value="Methyl-accepting chemotaxis protein"/>
    <property type="match status" value="1"/>
</dbReference>
<evidence type="ECO:0000313" key="11">
    <source>
        <dbReference type="Proteomes" id="UP000093199"/>
    </source>
</evidence>
<organism evidence="10 11">
    <name type="scientific">Caryophanon tenue</name>
    <dbReference type="NCBI Taxonomy" id="33978"/>
    <lineage>
        <taxon>Bacteria</taxon>
        <taxon>Bacillati</taxon>
        <taxon>Bacillota</taxon>
        <taxon>Bacilli</taxon>
        <taxon>Bacillales</taxon>
        <taxon>Caryophanaceae</taxon>
        <taxon>Caryophanon</taxon>
    </lineage>
</organism>
<dbReference type="PANTHER" id="PTHR32089">
    <property type="entry name" value="METHYL-ACCEPTING CHEMOTAXIS PROTEIN MCPB"/>
    <property type="match status" value="1"/>
</dbReference>
<accession>A0A1C0YKD9</accession>
<name>A0A1C0YKD9_9BACL</name>
<feature type="transmembrane region" description="Helical" evidence="7">
    <location>
        <begin position="181"/>
        <end position="203"/>
    </location>
</feature>
<comment type="subcellular location">
    <subcellularLocation>
        <location evidence="1">Cell membrane</location>
    </subcellularLocation>
</comment>
<feature type="domain" description="HAMP" evidence="9">
    <location>
        <begin position="205"/>
        <end position="258"/>
    </location>
</feature>
<dbReference type="GO" id="GO:0006935">
    <property type="term" value="P:chemotaxis"/>
    <property type="evidence" value="ECO:0007669"/>
    <property type="project" value="InterPro"/>
</dbReference>
<keyword evidence="7" id="KW-1133">Transmembrane helix</keyword>
<keyword evidence="7" id="KW-0812">Transmembrane</keyword>
<dbReference type="Pfam" id="PF12729">
    <property type="entry name" value="4HB_MCP_1"/>
    <property type="match status" value="1"/>
</dbReference>
<comment type="caution">
    <text evidence="10">The sequence shown here is derived from an EMBL/GenBank/DDBJ whole genome shotgun (WGS) entry which is preliminary data.</text>
</comment>
<evidence type="ECO:0000313" key="10">
    <source>
        <dbReference type="EMBL" id="OCS87614.1"/>
    </source>
</evidence>
<keyword evidence="3 7" id="KW-0472">Membrane</keyword>
<dbReference type="Proteomes" id="UP000093199">
    <property type="component" value="Unassembled WGS sequence"/>
</dbReference>
<protein>
    <recommendedName>
        <fullName evidence="12">Chemotaxis protein</fullName>
    </recommendedName>
</protein>
<dbReference type="Gene3D" id="6.10.340.10">
    <property type="match status" value="1"/>
</dbReference>
<evidence type="ECO:0000256" key="4">
    <source>
        <dbReference type="ARBA" id="ARBA00023224"/>
    </source>
</evidence>
<dbReference type="PANTHER" id="PTHR32089:SF112">
    <property type="entry name" value="LYSOZYME-LIKE PROTEIN-RELATED"/>
    <property type="match status" value="1"/>
</dbReference>
<dbReference type="InterPro" id="IPR024478">
    <property type="entry name" value="HlyB_4HB_MCP"/>
</dbReference>
<keyword evidence="4 6" id="KW-0807">Transducer</keyword>
<comment type="similarity">
    <text evidence="5">Belongs to the methyl-accepting chemotaxis (MCP) protein family.</text>
</comment>
<dbReference type="STRING" id="33978.A6M13_09935"/>
<keyword evidence="2" id="KW-1003">Cell membrane</keyword>